<dbReference type="RefSeq" id="WP_047218064.1">
    <property type="nucleotide sequence ID" value="NZ_CP120956.1"/>
</dbReference>
<proteinExistence type="predicted"/>
<dbReference type="AlphaFoldDB" id="A0AAX3SGS9"/>
<sequence length="73" mass="8108">MYDDDDPLNCLHPTVVWPSGWAAVCGQEILPLAPECYRVVHTAPWWSIVLDPEGNVVYRGFGPVSVIRSPAPF</sequence>
<accession>A0AAX3SGS9</accession>
<organism evidence="1 2">
    <name type="scientific">Delftia tsuruhatensis</name>
    <dbReference type="NCBI Taxonomy" id="180282"/>
    <lineage>
        <taxon>Bacteria</taxon>
        <taxon>Pseudomonadati</taxon>
        <taxon>Pseudomonadota</taxon>
        <taxon>Betaproteobacteria</taxon>
        <taxon>Burkholderiales</taxon>
        <taxon>Comamonadaceae</taxon>
        <taxon>Delftia</taxon>
    </lineage>
</organism>
<dbReference type="Proteomes" id="UP001219066">
    <property type="component" value="Chromosome"/>
</dbReference>
<dbReference type="EMBL" id="CP120956">
    <property type="protein sequence ID" value="WFF79262.1"/>
    <property type="molecule type" value="Genomic_DNA"/>
</dbReference>
<reference evidence="1" key="1">
    <citation type="submission" date="2023-03" db="EMBL/GenBank/DDBJ databases">
        <title>Synergistic degradation of erythromycin by symbiotic bacteria Ery-6A and Ery-6B and application in simulated water remediation.</title>
        <authorList>
            <person name="Xu S."/>
        </authorList>
    </citation>
    <scope>NUCLEOTIDE SEQUENCE</scope>
    <source>
        <strain evidence="1">Ery-6A</strain>
    </source>
</reference>
<evidence type="ECO:0000313" key="2">
    <source>
        <dbReference type="Proteomes" id="UP001219066"/>
    </source>
</evidence>
<gene>
    <name evidence="1" type="ORF">PYR84_20245</name>
</gene>
<protein>
    <submittedName>
        <fullName evidence="1">Uncharacterized protein</fullName>
    </submittedName>
</protein>
<evidence type="ECO:0000313" key="1">
    <source>
        <dbReference type="EMBL" id="WFF79262.1"/>
    </source>
</evidence>
<name>A0AAX3SGS9_9BURK</name>